<sequence length="247" mass="28687">MQISSYFKRLFTPKTKDHEPEKAYDLWAASYDEQPGNLMLDLDKMVLYDLLDDVDLAGKRIADIGCGTGRHWQKLLSYEPELLVGFDVSEGMLKKLKEKYPDAITRKTNSNLYPEIADGFFDVIICTLTVAHMQRMDETFGEWNRILKPCGDIFLTDYHPEALAKGGKRTFSYKNRSISIHNYVHPIAFIRQLAAVNDLRIAHFRHIKISDAHRHYYEQKNALHVFERFFNTPIIYGMHLKKIDAVA</sequence>
<reference evidence="2" key="1">
    <citation type="submission" date="2021-06" db="EMBL/GenBank/DDBJ databases">
        <authorList>
            <person name="Huq M.A."/>
        </authorList>
    </citation>
    <scope>NUCLEOTIDE SEQUENCE</scope>
    <source>
        <strain evidence="2">MAH-26</strain>
    </source>
</reference>
<keyword evidence="2" id="KW-0808">Transferase</keyword>
<feature type="domain" description="Methyltransferase type 11" evidence="1">
    <location>
        <begin position="63"/>
        <end position="154"/>
    </location>
</feature>
<dbReference type="CDD" id="cd02440">
    <property type="entry name" value="AdoMet_MTases"/>
    <property type="match status" value="1"/>
</dbReference>
<protein>
    <submittedName>
        <fullName evidence="2">Class I SAM-dependent methyltransferase</fullName>
    </submittedName>
</protein>
<dbReference type="AlphaFoldDB" id="A0A9E2SEQ2"/>
<keyword evidence="2" id="KW-0489">Methyltransferase</keyword>
<dbReference type="GO" id="GO:0032259">
    <property type="term" value="P:methylation"/>
    <property type="evidence" value="ECO:0007669"/>
    <property type="project" value="UniProtKB-KW"/>
</dbReference>
<dbReference type="GO" id="GO:0008757">
    <property type="term" value="F:S-adenosylmethionine-dependent methyltransferase activity"/>
    <property type="evidence" value="ECO:0007669"/>
    <property type="project" value="InterPro"/>
</dbReference>
<name>A0A9E2SEQ2_9BACT</name>
<dbReference type="PANTHER" id="PTHR42912">
    <property type="entry name" value="METHYLTRANSFERASE"/>
    <property type="match status" value="1"/>
</dbReference>
<proteinExistence type="predicted"/>
<dbReference type="InterPro" id="IPR050508">
    <property type="entry name" value="Methyltransf_Superfamily"/>
</dbReference>
<gene>
    <name evidence="2" type="ORF">KTO63_23535</name>
</gene>
<dbReference type="Proteomes" id="UP000812270">
    <property type="component" value="Unassembled WGS sequence"/>
</dbReference>
<dbReference type="Pfam" id="PF08241">
    <property type="entry name" value="Methyltransf_11"/>
    <property type="match status" value="1"/>
</dbReference>
<accession>A0A9E2SEQ2</accession>
<keyword evidence="3" id="KW-1185">Reference proteome</keyword>
<organism evidence="2 3">
    <name type="scientific">Pinibacter aurantiacus</name>
    <dbReference type="NCBI Taxonomy" id="2851599"/>
    <lineage>
        <taxon>Bacteria</taxon>
        <taxon>Pseudomonadati</taxon>
        <taxon>Bacteroidota</taxon>
        <taxon>Chitinophagia</taxon>
        <taxon>Chitinophagales</taxon>
        <taxon>Chitinophagaceae</taxon>
        <taxon>Pinibacter</taxon>
    </lineage>
</organism>
<evidence type="ECO:0000259" key="1">
    <source>
        <dbReference type="Pfam" id="PF08241"/>
    </source>
</evidence>
<dbReference type="RefSeq" id="WP_217794424.1">
    <property type="nucleotide sequence ID" value="NZ_JAHSPG010000017.1"/>
</dbReference>
<comment type="caution">
    <text evidence="2">The sequence shown here is derived from an EMBL/GenBank/DDBJ whole genome shotgun (WGS) entry which is preliminary data.</text>
</comment>
<evidence type="ECO:0000313" key="3">
    <source>
        <dbReference type="Proteomes" id="UP000812270"/>
    </source>
</evidence>
<evidence type="ECO:0000313" key="2">
    <source>
        <dbReference type="EMBL" id="MBV4360157.1"/>
    </source>
</evidence>
<dbReference type="EMBL" id="JAHSPG010000017">
    <property type="protein sequence ID" value="MBV4360157.1"/>
    <property type="molecule type" value="Genomic_DNA"/>
</dbReference>
<dbReference type="InterPro" id="IPR013216">
    <property type="entry name" value="Methyltransf_11"/>
</dbReference>